<protein>
    <submittedName>
        <fullName evidence="1">Uncharacterized protein</fullName>
    </submittedName>
</protein>
<gene>
    <name evidence="1" type="primary">ORF189085</name>
</gene>
<proteinExistence type="predicted"/>
<reference evidence="1" key="1">
    <citation type="submission" date="2014-12" db="EMBL/GenBank/DDBJ databases">
        <title>Insight into the proteome of Arion vulgaris.</title>
        <authorList>
            <person name="Aradska J."/>
            <person name="Bulat T."/>
            <person name="Smidak R."/>
            <person name="Sarate P."/>
            <person name="Gangsoo J."/>
            <person name="Sialana F."/>
            <person name="Bilban M."/>
            <person name="Lubec G."/>
        </authorList>
    </citation>
    <scope>NUCLEOTIDE SEQUENCE</scope>
    <source>
        <tissue evidence="1">Skin</tissue>
    </source>
</reference>
<evidence type="ECO:0000313" key="1">
    <source>
        <dbReference type="EMBL" id="CEK92601.1"/>
    </source>
</evidence>
<sequence length="66" mass="7643">MTRQLPRVLHKAGTLHPPATILEISRKNALRNRKTLSGSEPMTFRTQGRWVHHFVQKLYSTFAKSD</sequence>
<name>A0A0B7BJX5_9EUPU</name>
<organism evidence="1">
    <name type="scientific">Arion vulgaris</name>
    <dbReference type="NCBI Taxonomy" id="1028688"/>
    <lineage>
        <taxon>Eukaryota</taxon>
        <taxon>Metazoa</taxon>
        <taxon>Spiralia</taxon>
        <taxon>Lophotrochozoa</taxon>
        <taxon>Mollusca</taxon>
        <taxon>Gastropoda</taxon>
        <taxon>Heterobranchia</taxon>
        <taxon>Euthyneura</taxon>
        <taxon>Panpulmonata</taxon>
        <taxon>Eupulmonata</taxon>
        <taxon>Stylommatophora</taxon>
        <taxon>Helicina</taxon>
        <taxon>Arionoidea</taxon>
        <taxon>Arionidae</taxon>
        <taxon>Arion</taxon>
    </lineage>
</organism>
<dbReference type="EMBL" id="HACG01045736">
    <property type="protein sequence ID" value="CEK92601.1"/>
    <property type="molecule type" value="Transcribed_RNA"/>
</dbReference>
<dbReference type="AlphaFoldDB" id="A0A0B7BJX5"/>
<accession>A0A0B7BJX5</accession>